<evidence type="ECO:0000256" key="1">
    <source>
        <dbReference type="SAM" id="MobiDB-lite"/>
    </source>
</evidence>
<dbReference type="Proteomes" id="UP001583177">
    <property type="component" value="Unassembled WGS sequence"/>
</dbReference>
<feature type="compositionally biased region" description="Low complexity" evidence="1">
    <location>
        <begin position="55"/>
        <end position="66"/>
    </location>
</feature>
<protein>
    <recommendedName>
        <fullName evidence="2">2EXR domain-containing protein</fullName>
    </recommendedName>
</protein>
<dbReference type="PANTHER" id="PTHR35910">
    <property type="entry name" value="2EXR DOMAIN-CONTAINING PROTEIN"/>
    <property type="match status" value="1"/>
</dbReference>
<evidence type="ECO:0000259" key="2">
    <source>
        <dbReference type="Pfam" id="PF20150"/>
    </source>
</evidence>
<dbReference type="EMBL" id="JAWRVE010000188">
    <property type="protein sequence ID" value="KAL1850370.1"/>
    <property type="molecule type" value="Genomic_DNA"/>
</dbReference>
<proteinExistence type="predicted"/>
<sequence length="291" mass="32734">MASPQVPRCRRTSSLSETEAEAKDSADEYMSLDSPDILHILDEDKSETSAGPLTAEVSSNSSAASEEPPPSFPQFQRLPVELRYLIWEAAVPEPIVVPRTWNNSKFRYNLQRSVPAVLQACAESRGLLLVPQPGAARAAAAAAAPKYELVQMPGREDEGVYMDFERDSIWVYRGYDINDAEVAAYASLRSLVMSWGLRPCWVDSAVDDGVRFARKFPNLRLLTLLVDFNEHGWPDPSTLKGLRRLKRTEVKRIWALVQAAFRRAEADDPGWTAPRLHIAHRTANWCRREAR</sequence>
<dbReference type="InterPro" id="IPR045518">
    <property type="entry name" value="2EXR"/>
</dbReference>
<feature type="region of interest" description="Disordered" evidence="1">
    <location>
        <begin position="1"/>
        <end position="72"/>
    </location>
</feature>
<dbReference type="Pfam" id="PF20150">
    <property type="entry name" value="2EXR"/>
    <property type="match status" value="1"/>
</dbReference>
<evidence type="ECO:0000313" key="3">
    <source>
        <dbReference type="EMBL" id="KAL1850370.1"/>
    </source>
</evidence>
<organism evidence="3 4">
    <name type="scientific">Diaporthe australafricana</name>
    <dbReference type="NCBI Taxonomy" id="127596"/>
    <lineage>
        <taxon>Eukaryota</taxon>
        <taxon>Fungi</taxon>
        <taxon>Dikarya</taxon>
        <taxon>Ascomycota</taxon>
        <taxon>Pezizomycotina</taxon>
        <taxon>Sordariomycetes</taxon>
        <taxon>Sordariomycetidae</taxon>
        <taxon>Diaporthales</taxon>
        <taxon>Diaporthaceae</taxon>
        <taxon>Diaporthe</taxon>
    </lineage>
</organism>
<comment type="caution">
    <text evidence="3">The sequence shown here is derived from an EMBL/GenBank/DDBJ whole genome shotgun (WGS) entry which is preliminary data.</text>
</comment>
<dbReference type="PANTHER" id="PTHR35910:SF6">
    <property type="entry name" value="2EXR DOMAIN-CONTAINING PROTEIN"/>
    <property type="match status" value="1"/>
</dbReference>
<feature type="domain" description="2EXR" evidence="2">
    <location>
        <begin position="72"/>
        <end position="169"/>
    </location>
</feature>
<accession>A0ABR3W0Z7</accession>
<evidence type="ECO:0000313" key="4">
    <source>
        <dbReference type="Proteomes" id="UP001583177"/>
    </source>
</evidence>
<name>A0ABR3W0Z7_9PEZI</name>
<reference evidence="3 4" key="1">
    <citation type="journal article" date="2024" name="IMA Fungus">
        <title>IMA Genome - F19 : A genome assembly and annotation guide to empower mycologists, including annotated draft genome sequences of Ceratocystis pirilliformis, Diaporthe australafricana, Fusarium ophioides, Paecilomyces lecythidis, and Sporothrix stenoceras.</title>
        <authorList>
            <person name="Aylward J."/>
            <person name="Wilson A.M."/>
            <person name="Visagie C.M."/>
            <person name="Spraker J."/>
            <person name="Barnes I."/>
            <person name="Buitendag C."/>
            <person name="Ceriani C."/>
            <person name="Del Mar Angel L."/>
            <person name="du Plessis D."/>
            <person name="Fuchs T."/>
            <person name="Gasser K."/>
            <person name="Kramer D."/>
            <person name="Li W."/>
            <person name="Munsamy K."/>
            <person name="Piso A."/>
            <person name="Price J.L."/>
            <person name="Sonnekus B."/>
            <person name="Thomas C."/>
            <person name="van der Nest A."/>
            <person name="van Dijk A."/>
            <person name="van Heerden A."/>
            <person name="van Vuuren N."/>
            <person name="Yilmaz N."/>
            <person name="Duong T.A."/>
            <person name="van der Merwe N.A."/>
            <person name="Wingfield M.J."/>
            <person name="Wingfield B.D."/>
        </authorList>
    </citation>
    <scope>NUCLEOTIDE SEQUENCE [LARGE SCALE GENOMIC DNA]</scope>
    <source>
        <strain evidence="3 4">CMW 18300</strain>
    </source>
</reference>
<keyword evidence="4" id="KW-1185">Reference proteome</keyword>
<gene>
    <name evidence="3" type="ORF">Daus18300_012965</name>
</gene>